<name>A0A1I2QVY7_9BACL</name>
<protein>
    <submittedName>
        <fullName evidence="1">Uncharacterized protein</fullName>
    </submittedName>
</protein>
<gene>
    <name evidence="1" type="ORF">SAMN04488025_1261</name>
</gene>
<evidence type="ECO:0000313" key="2">
    <source>
        <dbReference type="Proteomes" id="UP000198661"/>
    </source>
</evidence>
<evidence type="ECO:0000313" key="1">
    <source>
        <dbReference type="EMBL" id="SFG32220.1"/>
    </source>
</evidence>
<organism evidence="1 2">
    <name type="scientific">Planifilum fulgidum</name>
    <dbReference type="NCBI Taxonomy" id="201973"/>
    <lineage>
        <taxon>Bacteria</taxon>
        <taxon>Bacillati</taxon>
        <taxon>Bacillota</taxon>
        <taxon>Bacilli</taxon>
        <taxon>Bacillales</taxon>
        <taxon>Thermoactinomycetaceae</taxon>
        <taxon>Planifilum</taxon>
    </lineage>
</organism>
<accession>A0A1I2QVY7</accession>
<sequence length="85" mass="9771">MFGKSPTASIALVQKLREEKILKHRKLRTDNTVMEADIHHPTDAGLLQDGVKEITRTVRKIKKQCLMPWKDFKTEPGKLRSTSFP</sequence>
<reference evidence="1 2" key="1">
    <citation type="submission" date="2016-10" db="EMBL/GenBank/DDBJ databases">
        <authorList>
            <person name="de Groot N.N."/>
        </authorList>
    </citation>
    <scope>NUCLEOTIDE SEQUENCE [LARGE SCALE GENOMIC DNA]</scope>
    <source>
        <strain evidence="1 2">DSM 44945</strain>
    </source>
</reference>
<dbReference type="Proteomes" id="UP000198661">
    <property type="component" value="Unassembled WGS sequence"/>
</dbReference>
<keyword evidence="2" id="KW-1185">Reference proteome</keyword>
<dbReference type="AlphaFoldDB" id="A0A1I2QVY7"/>
<proteinExistence type="predicted"/>
<dbReference type="EMBL" id="FOOK01000026">
    <property type="protein sequence ID" value="SFG32220.1"/>
    <property type="molecule type" value="Genomic_DNA"/>
</dbReference>